<accession>A0A0P9HFD7</accession>
<reference evidence="3 4" key="1">
    <citation type="submission" date="2015-09" db="EMBL/GenBank/DDBJ databases">
        <title>Draft genome sequence of Kouleothrix aurantiaca JCM 19913.</title>
        <authorList>
            <person name="Hemp J."/>
        </authorList>
    </citation>
    <scope>NUCLEOTIDE SEQUENCE [LARGE SCALE GENOMIC DNA]</scope>
    <source>
        <strain evidence="3 4">COM-B</strain>
    </source>
</reference>
<dbReference type="Pfam" id="PF08447">
    <property type="entry name" value="PAS_3"/>
    <property type="match status" value="1"/>
</dbReference>
<dbReference type="SMART" id="SM00091">
    <property type="entry name" value="PAS"/>
    <property type="match status" value="1"/>
</dbReference>
<evidence type="ECO:0000259" key="2">
    <source>
        <dbReference type="PROSITE" id="PS50112"/>
    </source>
</evidence>
<evidence type="ECO:0000313" key="4">
    <source>
        <dbReference type="Proteomes" id="UP000050509"/>
    </source>
</evidence>
<feature type="domain" description="PAS" evidence="2">
    <location>
        <begin position="229"/>
        <end position="299"/>
    </location>
</feature>
<feature type="transmembrane region" description="Helical" evidence="1">
    <location>
        <begin position="25"/>
        <end position="46"/>
    </location>
</feature>
<feature type="transmembrane region" description="Helical" evidence="1">
    <location>
        <begin position="82"/>
        <end position="102"/>
    </location>
</feature>
<dbReference type="PROSITE" id="PS50112">
    <property type="entry name" value="PAS"/>
    <property type="match status" value="1"/>
</dbReference>
<dbReference type="InterPro" id="IPR000014">
    <property type="entry name" value="PAS"/>
</dbReference>
<dbReference type="NCBIfam" id="TIGR00229">
    <property type="entry name" value="sensory_box"/>
    <property type="match status" value="1"/>
</dbReference>
<proteinExistence type="predicted"/>
<keyword evidence="4" id="KW-1185">Reference proteome</keyword>
<dbReference type="AlphaFoldDB" id="A0A0P9HFD7"/>
<dbReference type="EMBL" id="LJCR01000250">
    <property type="protein sequence ID" value="KPV53471.1"/>
    <property type="molecule type" value="Genomic_DNA"/>
</dbReference>
<feature type="transmembrane region" description="Helical" evidence="1">
    <location>
        <begin position="130"/>
        <end position="150"/>
    </location>
</feature>
<evidence type="ECO:0000256" key="1">
    <source>
        <dbReference type="SAM" id="Phobius"/>
    </source>
</evidence>
<dbReference type="InterPro" id="IPR035965">
    <property type="entry name" value="PAS-like_dom_sf"/>
</dbReference>
<sequence>MRERLRRWINDAAIHDPIEVRKAEFLTVMIIGLFVLGFVGTPISFLTPLSAIQKSLTVSADLTMSAFMAAALLVLRCGRLNNAVLLTICGLLVPLSMTLSALGIARGGYVLVAFLMPVVLAGVMADVVGLAFTITVSAGIVFFTFANPLVPQPELPLPAAAIISVFTLIAIVLGVFLHRFSRVLERTINEMLIRERELEHSRLVLERNMSALEREIVERRRAEFALRESDDKFRALVTHSPVGIFQATPLGDYLFVNKQWSDLAGLPPEAALGEGWQAALHPDDAAHVIESWQLSVTGGQRLRRNTAFCCPAIRCAGCSAPPSRCATGPILY</sequence>
<protein>
    <recommendedName>
        <fullName evidence="2">PAS domain-containing protein</fullName>
    </recommendedName>
</protein>
<evidence type="ECO:0000313" key="3">
    <source>
        <dbReference type="EMBL" id="KPV53471.1"/>
    </source>
</evidence>
<feature type="transmembrane region" description="Helical" evidence="1">
    <location>
        <begin position="108"/>
        <end position="125"/>
    </location>
</feature>
<dbReference type="InterPro" id="IPR013655">
    <property type="entry name" value="PAS_fold_3"/>
</dbReference>
<keyword evidence="1" id="KW-1133">Transmembrane helix</keyword>
<feature type="transmembrane region" description="Helical" evidence="1">
    <location>
        <begin position="58"/>
        <end position="75"/>
    </location>
</feature>
<gene>
    <name evidence="3" type="ORF">SE17_09475</name>
</gene>
<dbReference type="CDD" id="cd00130">
    <property type="entry name" value="PAS"/>
    <property type="match status" value="1"/>
</dbReference>
<feature type="transmembrane region" description="Helical" evidence="1">
    <location>
        <begin position="156"/>
        <end position="177"/>
    </location>
</feature>
<dbReference type="SUPFAM" id="SSF55785">
    <property type="entry name" value="PYP-like sensor domain (PAS domain)"/>
    <property type="match status" value="1"/>
</dbReference>
<keyword evidence="1" id="KW-0472">Membrane</keyword>
<comment type="caution">
    <text evidence="3">The sequence shown here is derived from an EMBL/GenBank/DDBJ whole genome shotgun (WGS) entry which is preliminary data.</text>
</comment>
<keyword evidence="1" id="KW-0812">Transmembrane</keyword>
<name>A0A0P9HFD7_9CHLR</name>
<dbReference type="Proteomes" id="UP000050509">
    <property type="component" value="Unassembled WGS sequence"/>
</dbReference>
<dbReference type="Gene3D" id="3.30.450.20">
    <property type="entry name" value="PAS domain"/>
    <property type="match status" value="1"/>
</dbReference>
<organism evidence="3 4">
    <name type="scientific">Kouleothrix aurantiaca</name>
    <dbReference type="NCBI Taxonomy" id="186479"/>
    <lineage>
        <taxon>Bacteria</taxon>
        <taxon>Bacillati</taxon>
        <taxon>Chloroflexota</taxon>
        <taxon>Chloroflexia</taxon>
        <taxon>Chloroflexales</taxon>
        <taxon>Roseiflexineae</taxon>
        <taxon>Roseiflexaceae</taxon>
        <taxon>Kouleothrix</taxon>
    </lineage>
</organism>